<organism evidence="9 10">
    <name type="scientific">Plantimonas leprariae</name>
    <dbReference type="NCBI Taxonomy" id="2615207"/>
    <lineage>
        <taxon>Bacteria</taxon>
        <taxon>Pseudomonadati</taxon>
        <taxon>Pseudomonadota</taxon>
        <taxon>Alphaproteobacteria</taxon>
        <taxon>Hyphomicrobiales</taxon>
        <taxon>Aurantimonadaceae</taxon>
        <taxon>Plantimonas</taxon>
    </lineage>
</organism>
<dbReference type="InterPro" id="IPR000644">
    <property type="entry name" value="CBS_dom"/>
</dbReference>
<dbReference type="EMBL" id="VZDO01000015">
    <property type="protein sequence ID" value="KAB0677803.1"/>
    <property type="molecule type" value="Genomic_DNA"/>
</dbReference>
<evidence type="ECO:0000259" key="8">
    <source>
        <dbReference type="PROSITE" id="PS51371"/>
    </source>
</evidence>
<keyword evidence="10" id="KW-1185">Reference proteome</keyword>
<dbReference type="PROSITE" id="PS51371">
    <property type="entry name" value="CBS"/>
    <property type="match status" value="1"/>
</dbReference>
<comment type="cofactor">
    <cofactor evidence="1">
        <name>pyridoxal 5'-phosphate</name>
        <dbReference type="ChEBI" id="CHEBI:597326"/>
    </cofactor>
</comment>
<evidence type="ECO:0000256" key="2">
    <source>
        <dbReference type="ARBA" id="ARBA00007103"/>
    </source>
</evidence>
<dbReference type="SUPFAM" id="SSF53686">
    <property type="entry name" value="Tryptophan synthase beta subunit-like PLP-dependent enzymes"/>
    <property type="match status" value="1"/>
</dbReference>
<keyword evidence="7" id="KW-0129">CBS domain</keyword>
<dbReference type="SMART" id="SM00116">
    <property type="entry name" value="CBS"/>
    <property type="match status" value="2"/>
</dbReference>
<evidence type="ECO:0000313" key="9">
    <source>
        <dbReference type="EMBL" id="KAB0677803.1"/>
    </source>
</evidence>
<dbReference type="InterPro" id="IPR001216">
    <property type="entry name" value="P-phosphate_BS"/>
</dbReference>
<dbReference type="InterPro" id="IPR036052">
    <property type="entry name" value="TrpB-like_PALP_sf"/>
</dbReference>
<reference evidence="9 10" key="1">
    <citation type="submission" date="2019-09" db="EMBL/GenBank/DDBJ databases">
        <title>YIM 132180 draft genome.</title>
        <authorList>
            <person name="Zhang K."/>
        </authorList>
    </citation>
    <scope>NUCLEOTIDE SEQUENCE [LARGE SCALE GENOMIC DNA]</scope>
    <source>
        <strain evidence="9 10">YIM 132180</strain>
    </source>
</reference>
<dbReference type="Pfam" id="PF00291">
    <property type="entry name" value="PALP"/>
    <property type="match status" value="1"/>
</dbReference>
<dbReference type="InterPro" id="IPR046353">
    <property type="entry name" value="CBS_C"/>
</dbReference>
<dbReference type="FunFam" id="3.40.50.1100:FF:000118">
    <property type="entry name" value="Related to CYS4-cystathionine beta-synthase"/>
    <property type="match status" value="1"/>
</dbReference>
<dbReference type="FunFam" id="3.40.50.1100:FF:000003">
    <property type="entry name" value="Cystathionine beta-synthase"/>
    <property type="match status" value="1"/>
</dbReference>
<evidence type="ECO:0000256" key="7">
    <source>
        <dbReference type="PROSITE-ProRule" id="PRU00703"/>
    </source>
</evidence>
<accession>A0A7V7PMC5</accession>
<dbReference type="PROSITE" id="PS00901">
    <property type="entry name" value="CYS_SYNTHASE"/>
    <property type="match status" value="1"/>
</dbReference>
<dbReference type="RefSeq" id="WP_150971948.1">
    <property type="nucleotide sequence ID" value="NZ_VZDO01000015.1"/>
</dbReference>
<dbReference type="CDD" id="cd04608">
    <property type="entry name" value="CBS_pair_CBS"/>
    <property type="match status" value="1"/>
</dbReference>
<evidence type="ECO:0000256" key="5">
    <source>
        <dbReference type="ARBA" id="ARBA00078257"/>
    </source>
</evidence>
<dbReference type="SUPFAM" id="SSF54631">
    <property type="entry name" value="CBS-domain pair"/>
    <property type="match status" value="1"/>
</dbReference>
<dbReference type="GO" id="GO:0016765">
    <property type="term" value="F:transferase activity, transferring alkyl or aryl (other than methyl) groups"/>
    <property type="evidence" value="ECO:0007669"/>
    <property type="project" value="UniProtKB-ARBA"/>
</dbReference>
<sequence>MSSPLRSTTAVPAFDRLAPPVATVLDLIGRTPMVEVTQFDTGRCRLFLKLESQNPGGSIKDRIALSMIREAERTGRLEPGGTIVEATAGNTGLGLAQVGIPKGYRIVLVVPDKMSREKVQHLRALGAEVHLTRSDVGKGHPEYYQDMAERIARETPGAFHVNQFANPANPLAHETTTGPEIWQQLESDVDAVVVGVGSGGTLTGLGRFFASVSPKTEMVLADPQGSVLAPLVKTGRMEAAGSWTVEGIGEDFVPPNCELSFVRKAYTVTDKQSMLAVRDLLAKEGILAGSSSGTLLSAALRYCREQTVPKRVVSFVCDSGNKYLSKVFDDVWLAEQGLAEREHHGDLRDIVARSHRHGQTVTAAPADSLLDAYGRMRRADVSQLPVLENSRLVGIVDESDILAKIDGPYEGRWERFASPVSGAMTRDVHTLQATQTLDALLPVFDRNEVAIVMDGEDFFGLVTRIDLINHLRRAR</sequence>
<evidence type="ECO:0000256" key="6">
    <source>
        <dbReference type="ARBA" id="ARBA00079153"/>
    </source>
</evidence>
<name>A0A7V7PMC5_9HYPH</name>
<keyword evidence="3" id="KW-0663">Pyridoxal phosphate</keyword>
<dbReference type="GO" id="GO:0006535">
    <property type="term" value="P:cysteine biosynthetic process from serine"/>
    <property type="evidence" value="ECO:0007669"/>
    <property type="project" value="InterPro"/>
</dbReference>
<dbReference type="CDD" id="cd01561">
    <property type="entry name" value="CBS_like"/>
    <property type="match status" value="1"/>
</dbReference>
<dbReference type="InterPro" id="IPR046342">
    <property type="entry name" value="CBS_dom_sf"/>
</dbReference>
<proteinExistence type="inferred from homology"/>
<dbReference type="AlphaFoldDB" id="A0A7V7PMC5"/>
<evidence type="ECO:0000256" key="1">
    <source>
        <dbReference type="ARBA" id="ARBA00001933"/>
    </source>
</evidence>
<dbReference type="PANTHER" id="PTHR10314">
    <property type="entry name" value="CYSTATHIONINE BETA-SYNTHASE"/>
    <property type="match status" value="1"/>
</dbReference>
<evidence type="ECO:0000256" key="4">
    <source>
        <dbReference type="ARBA" id="ARBA00072081"/>
    </source>
</evidence>
<evidence type="ECO:0000256" key="3">
    <source>
        <dbReference type="ARBA" id="ARBA00022898"/>
    </source>
</evidence>
<dbReference type="InterPro" id="IPR001926">
    <property type="entry name" value="TrpB-like_PALP"/>
</dbReference>
<gene>
    <name evidence="9" type="ORF">F6X38_17655</name>
</gene>
<comment type="caution">
    <text evidence="9">The sequence shown here is derived from an EMBL/GenBank/DDBJ whole genome shotgun (WGS) entry which is preliminary data.</text>
</comment>
<dbReference type="Pfam" id="PF00571">
    <property type="entry name" value="CBS"/>
    <property type="match status" value="2"/>
</dbReference>
<dbReference type="Gene3D" id="3.10.580.10">
    <property type="entry name" value="CBS-domain"/>
    <property type="match status" value="1"/>
</dbReference>
<dbReference type="InterPro" id="IPR050214">
    <property type="entry name" value="Cys_Synth/Cystath_Beta-Synth"/>
</dbReference>
<protein>
    <recommendedName>
        <fullName evidence="4">Cysteine synthase B</fullName>
    </recommendedName>
    <alternativeName>
        <fullName evidence="5">O-acetylserine (thiol)-lyase B</fullName>
    </alternativeName>
    <alternativeName>
        <fullName evidence="6">O-acetylserine sulfhydrylase B</fullName>
    </alternativeName>
</protein>
<dbReference type="Gene3D" id="3.40.50.1100">
    <property type="match status" value="2"/>
</dbReference>
<dbReference type="Proteomes" id="UP000432089">
    <property type="component" value="Unassembled WGS sequence"/>
</dbReference>
<feature type="domain" description="CBS" evidence="8">
    <location>
        <begin position="355"/>
        <end position="415"/>
    </location>
</feature>
<comment type="similarity">
    <text evidence="2">Belongs to the cysteine synthase/cystathionine beta-synthase family.</text>
</comment>
<evidence type="ECO:0000313" key="10">
    <source>
        <dbReference type="Proteomes" id="UP000432089"/>
    </source>
</evidence>